<evidence type="ECO:0000313" key="5">
    <source>
        <dbReference type="Proteomes" id="UP001147830"/>
    </source>
</evidence>
<dbReference type="AlphaFoldDB" id="A0A9X2WDX8"/>
<comment type="caution">
    <text evidence="4">The sequence shown here is derived from an EMBL/GenBank/DDBJ whole genome shotgun (WGS) entry which is preliminary data.</text>
</comment>
<evidence type="ECO:0000313" key="4">
    <source>
        <dbReference type="EMBL" id="MCT7358484.1"/>
    </source>
</evidence>
<feature type="region of interest" description="Disordered" evidence="2">
    <location>
        <begin position="572"/>
        <end position="627"/>
    </location>
</feature>
<proteinExistence type="predicted"/>
<gene>
    <name evidence="4" type="ORF">NYR02_05550</name>
</gene>
<evidence type="ECO:0000256" key="3">
    <source>
        <dbReference type="SAM" id="Phobius"/>
    </source>
</evidence>
<name>A0A9X2WDX8_9GAMM</name>
<accession>A0A9X2WDX8</accession>
<sequence length="627" mass="68514">MKQWIRWSGLAAFIVISLIVAALFLFVAGPLIEKGIETFGSDAADAKVEVDSVSLSLNPLGFVIHGLTVADSRKPMSNVLQLDTATAELELAPLFLGKAIIRDLAVDNLQFNTARKTSGALEKKATQEETVAEQTAEKENNNSVLKNVELPSADDILARESLRTEHAGNEFQQSYASHKNAVDNALRNVPDDKALSQYEQELKALTSGSFKSLDDFKARKKKLDELKARFKQDKAAIASARKTLADARSDISDKLKALKAAPGDDLKSIRSKYQLNAGGAANMSALLFGEQAGEWAEKALYWYEKVKPYLAKDEQENAAQETARAPRDGRFVHFPSADPWPGFLLRNAKLTASTASGNLLINAQDITSEPSVLGRPTRILVNGSGLKQVEDMSVDIVLDHRKTPGTDTLTLNIKDWQLRDMNLGVAGAKLASSLVQIQGLAVVSQGKLNAKSDAQFGRAQFRSQGKTTFAKELGLALAKVQQFDVNASASGKITGPDFKLGSDLDKQLNAAFGARLKDKQAELEAKLQAKLDQKLQRYIGDYAGKLGEFNQLEGTLEQRLSKVSQLAGQNLEDYQAQKEREAREKSEREKAEAKAKLDAEKAAAKAEAERKKKEAAEKAKDKLKKLF</sequence>
<feature type="transmembrane region" description="Helical" evidence="3">
    <location>
        <begin position="7"/>
        <end position="32"/>
    </location>
</feature>
<keyword evidence="3" id="KW-1133">Transmembrane helix</keyword>
<keyword evidence="3" id="KW-0812">Transmembrane</keyword>
<keyword evidence="3" id="KW-0472">Membrane</keyword>
<evidence type="ECO:0000256" key="1">
    <source>
        <dbReference type="SAM" id="Coils"/>
    </source>
</evidence>
<keyword evidence="1" id="KW-0175">Coiled coil</keyword>
<evidence type="ECO:0000256" key="2">
    <source>
        <dbReference type="SAM" id="MobiDB-lite"/>
    </source>
</evidence>
<reference evidence="4" key="1">
    <citation type="journal article" date="2022" name="Front. Microbiol.">
        <title>Genome-based taxonomic rearrangement of Oceanobacter-related bacteria including the description of Thalassolituus hydrocarbonoclasticus sp. nov. and Thalassolituus pacificus sp. nov. and emended description of the genus Thalassolituus.</title>
        <authorList>
            <person name="Dong C."/>
            <person name="Wei L."/>
            <person name="Wang J."/>
            <person name="Lai Q."/>
            <person name="Huang Z."/>
            <person name="Shao Z."/>
        </authorList>
    </citation>
    <scope>NUCLEOTIDE SEQUENCE</scope>
    <source>
        <strain evidence="4">59MF3M-4</strain>
    </source>
</reference>
<dbReference type="NCBIfam" id="TIGR03545">
    <property type="entry name" value="TIGR03545 family protein"/>
    <property type="match status" value="1"/>
</dbReference>
<feature type="compositionally biased region" description="Basic and acidic residues" evidence="2">
    <location>
        <begin position="575"/>
        <end position="620"/>
    </location>
</feature>
<keyword evidence="5" id="KW-1185">Reference proteome</keyword>
<feature type="coiled-coil region" evidence="1">
    <location>
        <begin position="213"/>
        <end position="243"/>
    </location>
</feature>
<dbReference type="RefSeq" id="WP_260975391.1">
    <property type="nucleotide sequence ID" value="NZ_JAOANI010000014.1"/>
</dbReference>
<reference evidence="4" key="2">
    <citation type="submission" date="2022-08" db="EMBL/GenBank/DDBJ databases">
        <authorList>
            <person name="Dong C."/>
        </authorList>
    </citation>
    <scope>NUCLEOTIDE SEQUENCE</scope>
    <source>
        <strain evidence="4">59MF3M-4</strain>
    </source>
</reference>
<dbReference type="Proteomes" id="UP001147830">
    <property type="component" value="Unassembled WGS sequence"/>
</dbReference>
<dbReference type="InterPro" id="IPR019934">
    <property type="entry name" value="CHP03545"/>
</dbReference>
<organism evidence="4 5">
    <name type="scientific">Thalassolituus pacificus</name>
    <dbReference type="NCBI Taxonomy" id="2975440"/>
    <lineage>
        <taxon>Bacteria</taxon>
        <taxon>Pseudomonadati</taxon>
        <taxon>Pseudomonadota</taxon>
        <taxon>Gammaproteobacteria</taxon>
        <taxon>Oceanospirillales</taxon>
        <taxon>Oceanospirillaceae</taxon>
        <taxon>Thalassolituus</taxon>
    </lineage>
</organism>
<protein>
    <submittedName>
        <fullName evidence="4">TIGR03545 family protein</fullName>
    </submittedName>
</protein>
<dbReference type="EMBL" id="JAOANI010000014">
    <property type="protein sequence ID" value="MCT7358484.1"/>
    <property type="molecule type" value="Genomic_DNA"/>
</dbReference>